<dbReference type="AlphaFoldDB" id="A0A034VFW0"/>
<dbReference type="PANTHER" id="PTHR22826:SF106">
    <property type="entry name" value="TRIO, ISOFORM A"/>
    <property type="match status" value="1"/>
</dbReference>
<sequence>MKTVKKLIIERISSVDHSDGSASPGGSKKPTANKQKSAGAGGGNSSNSSTTPIDVQLMPDTGGGGVVDILGEPIAPYAVADPSPSPSICPETPSAELQPMTGGSRSPSSAATGYNSGSPTSNSPFNFTPTTNMPAGGATGVSNSLSAPAIKPQKSRRKISLPWFRQTSVVNSGLTRQYTIDSPGSFRLFRQSSNIFKIGSHEGTWVVADYIATPGSNELSVSKGQQVEVVEAPSAAEPDFCLVRLNPQSDDAAVQEGLVPVSILKPSPSAQKNSSARKETNDVMQEQSNNRGKPDPLTSSTKRRGFSGPKWFPLRKHSQNKNEKSPVEKTLTKKSSEKSLRLTQKQSEQDEKNLSSSATASSRSHYGTSAATSQANAAQVAEYEAEEEAGLELPPPMKPLQEPHLMANGPPVFAKDLKENSKNLASAGKMEGNPAVDLSEIEQIVKEKTEQHEEKSKILKPNVNNCGNSTNADVCASNGCNIVGEKTDATDSYDNSNTYNHEERNTENSDIESALRLRQYAIDELITTEKSYIEDLKSIVDDYLAEVLDPKSDIPKPDDLKGGKERMVFGNIEAIYEWHKKSFLEALVRCRNSPGDLGPLIKRYLHKFDMYNKYFQNKPVSDHIVTTHLLYFDKIRQNLGSRLDLNDLLIKPVQRLPKYVLLFKEIAKYARAAGRDAEVVGVEEAMRVMGMICKAANEAMELRRLQKFEGKITAQGKLLLHDKLYCIDDEKADRNAYMLQKPRELYVFLFEQSIIFADIDGKKLQYSSPTYTYRSHIQVNKMQLEELENNRFQLKSTDPNKPGLKIICYASSVELTNEWLRIIRNILQSQHDFLRAITSPIEYQQQQQQQN</sequence>
<dbReference type="GO" id="GO:0007411">
    <property type="term" value="P:axon guidance"/>
    <property type="evidence" value="ECO:0007669"/>
    <property type="project" value="TreeGrafter"/>
</dbReference>
<feature type="domain" description="DH" evidence="7">
    <location>
        <begin position="517"/>
        <end position="699"/>
    </location>
</feature>
<reference evidence="8" key="1">
    <citation type="journal article" date="2014" name="BMC Genomics">
        <title>Characterizing the developmental transcriptome of the oriental fruit fly, Bactrocera dorsalis (Diptera: Tephritidae) through comparative genomic analysis with Drosophila melanogaster utilizing modENCODE datasets.</title>
        <authorList>
            <person name="Geib S.M."/>
            <person name="Calla B."/>
            <person name="Hall B."/>
            <person name="Hou S."/>
            <person name="Manoukis N.C."/>
        </authorList>
    </citation>
    <scope>NUCLEOTIDE SEQUENCE</scope>
    <source>
        <strain evidence="8">Punador</strain>
    </source>
</reference>
<dbReference type="GO" id="GO:0005085">
    <property type="term" value="F:guanyl-nucleotide exchange factor activity"/>
    <property type="evidence" value="ECO:0007669"/>
    <property type="project" value="UniProtKB-KW"/>
</dbReference>
<dbReference type="PROSITE" id="PS50003">
    <property type="entry name" value="PH_DOMAIN"/>
    <property type="match status" value="1"/>
</dbReference>
<dbReference type="SMART" id="SM00233">
    <property type="entry name" value="PH"/>
    <property type="match status" value="1"/>
</dbReference>
<dbReference type="InterPro" id="IPR001849">
    <property type="entry name" value="PH_domain"/>
</dbReference>
<dbReference type="GO" id="GO:0019898">
    <property type="term" value="C:extrinsic component of membrane"/>
    <property type="evidence" value="ECO:0007669"/>
    <property type="project" value="TreeGrafter"/>
</dbReference>
<evidence type="ECO:0000256" key="4">
    <source>
        <dbReference type="SAM" id="MobiDB-lite"/>
    </source>
</evidence>
<feature type="domain" description="PH" evidence="6">
    <location>
        <begin position="711"/>
        <end position="828"/>
    </location>
</feature>
<dbReference type="SUPFAM" id="SSF48065">
    <property type="entry name" value="DBL homology domain (DH-domain)"/>
    <property type="match status" value="1"/>
</dbReference>
<dbReference type="Gene3D" id="2.30.30.40">
    <property type="entry name" value="SH3 Domains"/>
    <property type="match status" value="1"/>
</dbReference>
<dbReference type="PROSITE" id="PS50010">
    <property type="entry name" value="DH_2"/>
    <property type="match status" value="1"/>
</dbReference>
<feature type="domain" description="SH3" evidence="5">
    <location>
        <begin position="201"/>
        <end position="269"/>
    </location>
</feature>
<evidence type="ECO:0000256" key="1">
    <source>
        <dbReference type="ARBA" id="ARBA00022443"/>
    </source>
</evidence>
<dbReference type="OrthoDB" id="10256089at2759"/>
<feature type="compositionally biased region" description="Basic and acidic residues" evidence="4">
    <location>
        <begin position="320"/>
        <end position="340"/>
    </location>
</feature>
<dbReference type="CDD" id="cd00160">
    <property type="entry name" value="RhoGEF"/>
    <property type="match status" value="1"/>
</dbReference>
<dbReference type="SUPFAM" id="SSF50044">
    <property type="entry name" value="SH3-domain"/>
    <property type="match status" value="1"/>
</dbReference>
<feature type="compositionally biased region" description="Polar residues" evidence="4">
    <location>
        <begin position="282"/>
        <end position="291"/>
    </location>
</feature>
<feature type="compositionally biased region" description="Low complexity" evidence="4">
    <location>
        <begin position="355"/>
        <end position="382"/>
    </location>
</feature>
<dbReference type="InterPro" id="IPR055251">
    <property type="entry name" value="SOS1_NGEF_PH"/>
</dbReference>
<feature type="region of interest" description="Disordered" evidence="4">
    <location>
        <begin position="263"/>
        <end position="409"/>
    </location>
</feature>
<evidence type="ECO:0000256" key="2">
    <source>
        <dbReference type="ARBA" id="ARBA00022658"/>
    </source>
</evidence>
<dbReference type="Gene3D" id="1.20.900.10">
    <property type="entry name" value="Dbl homology (DH) domain"/>
    <property type="match status" value="1"/>
</dbReference>
<evidence type="ECO:0000259" key="5">
    <source>
        <dbReference type="PROSITE" id="PS50002"/>
    </source>
</evidence>
<dbReference type="EMBL" id="GAKP01016776">
    <property type="protein sequence ID" value="JAC42176.1"/>
    <property type="molecule type" value="Transcribed_RNA"/>
</dbReference>
<dbReference type="InterPro" id="IPR035899">
    <property type="entry name" value="DBL_dom_sf"/>
</dbReference>
<gene>
    <name evidence="8" type="primary">TRIO</name>
</gene>
<protein>
    <submittedName>
        <fullName evidence="8">Triple functional domain protein</fullName>
    </submittedName>
</protein>
<dbReference type="InterPro" id="IPR036028">
    <property type="entry name" value="SH3-like_dom_sf"/>
</dbReference>
<dbReference type="InterPro" id="IPR011993">
    <property type="entry name" value="PH-like_dom_sf"/>
</dbReference>
<name>A0A034VFW0_BACDO</name>
<dbReference type="InterPro" id="IPR001452">
    <property type="entry name" value="SH3_domain"/>
</dbReference>
<dbReference type="Pfam" id="PF22697">
    <property type="entry name" value="SOS1_NGEF_PH"/>
    <property type="match status" value="1"/>
</dbReference>
<feature type="region of interest" description="Disordered" evidence="4">
    <location>
        <begin position="11"/>
        <end position="151"/>
    </location>
</feature>
<dbReference type="CDD" id="cd13241">
    <property type="entry name" value="PH2_Kalirin_Trio_p63RhoGEF"/>
    <property type="match status" value="1"/>
</dbReference>
<dbReference type="InterPro" id="IPR000219">
    <property type="entry name" value="DH_dom"/>
</dbReference>
<feature type="compositionally biased region" description="Polar residues" evidence="4">
    <location>
        <begin position="101"/>
        <end position="133"/>
    </location>
</feature>
<evidence type="ECO:0000256" key="3">
    <source>
        <dbReference type="PROSITE-ProRule" id="PRU00192"/>
    </source>
</evidence>
<dbReference type="GO" id="GO:0005737">
    <property type="term" value="C:cytoplasm"/>
    <property type="evidence" value="ECO:0007669"/>
    <property type="project" value="TreeGrafter"/>
</dbReference>
<keyword evidence="2" id="KW-0344">Guanine-nucleotide releasing factor</keyword>
<dbReference type="Gene3D" id="2.30.29.30">
    <property type="entry name" value="Pleckstrin-homology domain (PH domain)/Phosphotyrosine-binding domain (PTB)"/>
    <property type="match status" value="1"/>
</dbReference>
<evidence type="ECO:0000313" key="8">
    <source>
        <dbReference type="EMBL" id="JAC42176.1"/>
    </source>
</evidence>
<dbReference type="SMART" id="SM00325">
    <property type="entry name" value="RhoGEF"/>
    <property type="match status" value="1"/>
</dbReference>
<dbReference type="SUPFAM" id="SSF50729">
    <property type="entry name" value="PH domain-like"/>
    <property type="match status" value="1"/>
</dbReference>
<proteinExistence type="predicted"/>
<dbReference type="PROSITE" id="PS50002">
    <property type="entry name" value="SH3"/>
    <property type="match status" value="1"/>
</dbReference>
<evidence type="ECO:0000259" key="7">
    <source>
        <dbReference type="PROSITE" id="PS50010"/>
    </source>
</evidence>
<dbReference type="InterPro" id="IPR051336">
    <property type="entry name" value="RhoGEF_Guanine_NuclExch_SF"/>
</dbReference>
<evidence type="ECO:0000259" key="6">
    <source>
        <dbReference type="PROSITE" id="PS50003"/>
    </source>
</evidence>
<dbReference type="Pfam" id="PF00621">
    <property type="entry name" value="RhoGEF"/>
    <property type="match status" value="1"/>
</dbReference>
<keyword evidence="1 3" id="KW-0728">SH3 domain</keyword>
<organism evidence="8">
    <name type="scientific">Bactrocera dorsalis</name>
    <name type="common">Oriental fruit fly</name>
    <name type="synonym">Dacus dorsalis</name>
    <dbReference type="NCBI Taxonomy" id="27457"/>
    <lineage>
        <taxon>Eukaryota</taxon>
        <taxon>Metazoa</taxon>
        <taxon>Ecdysozoa</taxon>
        <taxon>Arthropoda</taxon>
        <taxon>Hexapoda</taxon>
        <taxon>Insecta</taxon>
        <taxon>Pterygota</taxon>
        <taxon>Neoptera</taxon>
        <taxon>Endopterygota</taxon>
        <taxon>Diptera</taxon>
        <taxon>Brachycera</taxon>
        <taxon>Muscomorpha</taxon>
        <taxon>Tephritoidea</taxon>
        <taxon>Tephritidae</taxon>
        <taxon>Bactrocera</taxon>
        <taxon>Bactrocera</taxon>
    </lineage>
</organism>
<dbReference type="PANTHER" id="PTHR22826">
    <property type="entry name" value="RHO GUANINE EXCHANGE FACTOR-RELATED"/>
    <property type="match status" value="1"/>
</dbReference>
<accession>A0A034VFW0</accession>